<dbReference type="EMBL" id="HACM01006975">
    <property type="protein sequence ID" value="CRZ07417.1"/>
    <property type="molecule type" value="Transcribed_RNA"/>
</dbReference>
<proteinExistence type="predicted"/>
<feature type="signal peptide" evidence="1">
    <location>
        <begin position="1"/>
        <end position="25"/>
    </location>
</feature>
<dbReference type="AlphaFoldDB" id="A0A0H5R0C6"/>
<name>A0A0H5R0C6_9EUKA</name>
<evidence type="ECO:0000256" key="1">
    <source>
        <dbReference type="SAM" id="SignalP"/>
    </source>
</evidence>
<keyword evidence="1" id="KW-0732">Signal</keyword>
<reference evidence="2" key="1">
    <citation type="submission" date="2015-04" db="EMBL/GenBank/DDBJ databases">
        <title>The genome sequence of the plant pathogenic Rhizarian Plasmodiophora brassicae reveals insights in its biotrophic life cycle and the origin of chitin synthesis.</title>
        <authorList>
            <person name="Schwelm A."/>
            <person name="Fogelqvist J."/>
            <person name="Knaust A."/>
            <person name="Julke S."/>
            <person name="Lilja T."/>
            <person name="Dhandapani V."/>
            <person name="Bonilla-Rosso G."/>
            <person name="Karlsson M."/>
            <person name="Shevchenko A."/>
            <person name="Choi S.R."/>
            <person name="Kim H.G."/>
            <person name="Park J.Y."/>
            <person name="Lim Y.P."/>
            <person name="Ludwig-Muller J."/>
            <person name="Dixelius C."/>
        </authorList>
    </citation>
    <scope>NUCLEOTIDE SEQUENCE</scope>
    <source>
        <tissue evidence="2">Potato root galls</tissue>
    </source>
</reference>
<accession>A0A0H5R0C6</accession>
<organism evidence="2">
    <name type="scientific">Spongospora subterranea</name>
    <dbReference type="NCBI Taxonomy" id="70186"/>
    <lineage>
        <taxon>Eukaryota</taxon>
        <taxon>Sar</taxon>
        <taxon>Rhizaria</taxon>
        <taxon>Endomyxa</taxon>
        <taxon>Phytomyxea</taxon>
        <taxon>Plasmodiophorida</taxon>
        <taxon>Plasmodiophoridae</taxon>
        <taxon>Spongospora</taxon>
    </lineage>
</organism>
<feature type="chain" id="PRO_5005222910" description="TauD/TfdA-like domain-containing protein" evidence="1">
    <location>
        <begin position="26"/>
        <end position="381"/>
    </location>
</feature>
<protein>
    <recommendedName>
        <fullName evidence="3">TauD/TfdA-like domain-containing protein</fullName>
    </recommendedName>
</protein>
<evidence type="ECO:0008006" key="3">
    <source>
        <dbReference type="Google" id="ProtNLM"/>
    </source>
</evidence>
<sequence>MAITGGMAYIVLFAVFQSIWLVTNCHQKTGRTGIVRISRADADWPAVTEEKVTLLPMKKPSKRASFMKWVKTCDSLNKFDSFQMKEPLKAEIDALTHDQLQPQFADLIQKWIYKDIPKEHSKWIVIPFGALLYSKKAHYFGAAHIDFLRHADIATLVQKYGRWSLEIMAFLAKNDHVRTSALAHYNGNVEQYAKEMLILDHLINIWIPLEPVLAWPLALTPATQCDETRTKNGPYRDGSEHQVQFLLTSETTKNDWYTRLNMQPNEFYVWDSKTVAHAAVKIGDGKGERSYIACRLLIVHPNEDLSSSVSSPSAVNTLCYTESLRDRVEARHDRGPTHTVDLLKEMGYSRLCEDAPSALPLLPGYSRIFAKLFAWFVVNKL</sequence>
<evidence type="ECO:0000313" key="2">
    <source>
        <dbReference type="EMBL" id="CRZ07417.1"/>
    </source>
</evidence>